<feature type="region of interest" description="Disordered" evidence="6">
    <location>
        <begin position="129"/>
        <end position="157"/>
    </location>
</feature>
<keyword evidence="4" id="KW-0539">Nucleus</keyword>
<keyword evidence="7" id="KW-0808">Transferase</keyword>
<dbReference type="GO" id="GO:0008168">
    <property type="term" value="F:methyltransferase activity"/>
    <property type="evidence" value="ECO:0007669"/>
    <property type="project" value="UniProtKB-KW"/>
</dbReference>
<dbReference type="AlphaFoldDB" id="A0A2P6TM00"/>
<dbReference type="InterPro" id="IPR009332">
    <property type="entry name" value="Med22"/>
</dbReference>
<comment type="subcellular location">
    <subcellularLocation>
        <location evidence="1">Nucleus</location>
    </subcellularLocation>
</comment>
<name>A0A2P6TM00_CHLSO</name>
<dbReference type="GO" id="GO:0003712">
    <property type="term" value="F:transcription coregulator activity"/>
    <property type="evidence" value="ECO:0007669"/>
    <property type="project" value="InterPro"/>
</dbReference>
<keyword evidence="3" id="KW-0804">Transcription</keyword>
<evidence type="ECO:0000256" key="1">
    <source>
        <dbReference type="ARBA" id="ARBA00004123"/>
    </source>
</evidence>
<evidence type="ECO:0000256" key="3">
    <source>
        <dbReference type="ARBA" id="ARBA00023163"/>
    </source>
</evidence>
<evidence type="ECO:0000256" key="5">
    <source>
        <dbReference type="SAM" id="Coils"/>
    </source>
</evidence>
<accession>A0A2P6TM00</accession>
<evidence type="ECO:0000313" key="7">
    <source>
        <dbReference type="EMBL" id="PRW45367.1"/>
    </source>
</evidence>
<proteinExistence type="predicted"/>
<organism evidence="7 8">
    <name type="scientific">Chlorella sorokiniana</name>
    <name type="common">Freshwater green alga</name>
    <dbReference type="NCBI Taxonomy" id="3076"/>
    <lineage>
        <taxon>Eukaryota</taxon>
        <taxon>Viridiplantae</taxon>
        <taxon>Chlorophyta</taxon>
        <taxon>core chlorophytes</taxon>
        <taxon>Trebouxiophyceae</taxon>
        <taxon>Chlorellales</taxon>
        <taxon>Chlorellaceae</taxon>
        <taxon>Chlorella clade</taxon>
        <taxon>Chlorella</taxon>
    </lineage>
</organism>
<feature type="coiled-coil region" evidence="5">
    <location>
        <begin position="88"/>
        <end position="122"/>
    </location>
</feature>
<sequence>MAAATVPLKDRIQQQYSQLLDNFTNLLRSARLPDDASDAGARAQGQVRVPSELLEVFAEKMLQACHALLAVVAELKRNALLNDVQGRNEEVAASAAEALAEAEQLEQRFLQLQQRIDAAMQLVPPLPADAPAAAGGGAAGATQQAQQGGGDAMVTDG</sequence>
<dbReference type="GO" id="GO:0016592">
    <property type="term" value="C:mediator complex"/>
    <property type="evidence" value="ECO:0007669"/>
    <property type="project" value="InterPro"/>
</dbReference>
<dbReference type="GO" id="GO:0032259">
    <property type="term" value="P:methylation"/>
    <property type="evidence" value="ECO:0007669"/>
    <property type="project" value="UniProtKB-KW"/>
</dbReference>
<evidence type="ECO:0000313" key="8">
    <source>
        <dbReference type="Proteomes" id="UP000239899"/>
    </source>
</evidence>
<reference evidence="7 8" key="1">
    <citation type="journal article" date="2018" name="Plant J.">
        <title>Genome sequences of Chlorella sorokiniana UTEX 1602 and Micractinium conductrix SAG 241.80: implications to maltose excretion by a green alga.</title>
        <authorList>
            <person name="Arriola M.B."/>
            <person name="Velmurugan N."/>
            <person name="Zhang Y."/>
            <person name="Plunkett M.H."/>
            <person name="Hondzo H."/>
            <person name="Barney B.M."/>
        </authorList>
    </citation>
    <scope>NUCLEOTIDE SEQUENCE [LARGE SCALE GENOMIC DNA]</scope>
    <source>
        <strain evidence="8">UTEX 1602</strain>
    </source>
</reference>
<dbReference type="OrthoDB" id="536673at2759"/>
<dbReference type="PANTHER" id="PTHR12434:SF6">
    <property type="entry name" value="MEDIATOR OF RNA POLYMERASE II TRANSCRIPTION SUBUNIT 22"/>
    <property type="match status" value="1"/>
</dbReference>
<protein>
    <submittedName>
        <fullName evidence="7">N-lysine methyltransferase METTL21A</fullName>
    </submittedName>
</protein>
<dbReference type="GO" id="GO:0006357">
    <property type="term" value="P:regulation of transcription by RNA polymerase II"/>
    <property type="evidence" value="ECO:0007669"/>
    <property type="project" value="InterPro"/>
</dbReference>
<dbReference type="EMBL" id="LHPG02000011">
    <property type="protein sequence ID" value="PRW45367.1"/>
    <property type="molecule type" value="Genomic_DNA"/>
</dbReference>
<keyword evidence="2" id="KW-0805">Transcription regulation</keyword>
<keyword evidence="7" id="KW-0489">Methyltransferase</keyword>
<dbReference type="Pfam" id="PF06179">
    <property type="entry name" value="Med22"/>
    <property type="match status" value="1"/>
</dbReference>
<dbReference type="PANTHER" id="PTHR12434">
    <property type="entry name" value="MEDIATOR OF RNA POLYMERASE II TRANSCRIPTION SUBUNIT 22"/>
    <property type="match status" value="1"/>
</dbReference>
<keyword evidence="5" id="KW-0175">Coiled coil</keyword>
<dbReference type="Proteomes" id="UP000239899">
    <property type="component" value="Unassembled WGS sequence"/>
</dbReference>
<keyword evidence="8" id="KW-1185">Reference proteome</keyword>
<evidence type="ECO:0000256" key="2">
    <source>
        <dbReference type="ARBA" id="ARBA00023015"/>
    </source>
</evidence>
<evidence type="ECO:0000256" key="4">
    <source>
        <dbReference type="ARBA" id="ARBA00023242"/>
    </source>
</evidence>
<gene>
    <name evidence="7" type="ORF">C2E21_6036</name>
</gene>
<comment type="caution">
    <text evidence="7">The sequence shown here is derived from an EMBL/GenBank/DDBJ whole genome shotgun (WGS) entry which is preliminary data.</text>
</comment>
<evidence type="ECO:0000256" key="6">
    <source>
        <dbReference type="SAM" id="MobiDB-lite"/>
    </source>
</evidence>